<dbReference type="KEGG" id="nyu:D7D52_27925"/>
<gene>
    <name evidence="3" type="ORF">D7D52_27925</name>
</gene>
<feature type="transmembrane region" description="Helical" evidence="2">
    <location>
        <begin position="12"/>
        <end position="32"/>
    </location>
</feature>
<sequence length="449" mass="43162">MAGDCSGRRGLLWAVAAAAAGPMAGFAIVLLAKPLGGVVGLPGAVVGYVALTAGVLAAIGVLPAWQWRLLTTGRRVGVAAVLAGAGAVVAGAISAIPALTCGVLVAGALSGPLLVAARAVVPAREFYFLMATGGLAGAALAGTCAENPGLPLIVAGGVAATAGCVLAVFDPPTRAPGRPGSAQRGRVAATSPGSAAAASPGNAAAAPPGSAAAASLGSAAIVSFGGGESVETVASDPVIPGGEVRVVGVAVGAPTGQPLRWAGSCCAAVGFVMGATILPALHLLLFRWKVLDAHQCGYVGAALAVALVVASVRGYRASALAPLLILAAGGPLLVATAPGPWRLTVGMAVSVAATVRVLATVDSLVRQQVPDSAVRTYSAVTALAFAGGAAAGLGAVAGLSRWWGTGTALTLASIPVLAAAVLTTRLIPHPGSVPAARTATVLPIEGGAR</sequence>
<keyword evidence="4" id="KW-1185">Reference proteome</keyword>
<evidence type="ECO:0000313" key="4">
    <source>
        <dbReference type="Proteomes" id="UP000267164"/>
    </source>
</evidence>
<feature type="transmembrane region" description="Helical" evidence="2">
    <location>
        <begin position="402"/>
        <end position="422"/>
    </location>
</feature>
<feature type="transmembrane region" description="Helical" evidence="2">
    <location>
        <begin position="292"/>
        <end position="312"/>
    </location>
</feature>
<dbReference type="RefSeq" id="WP_120741071.1">
    <property type="nucleotide sequence ID" value="NZ_CP032568.1"/>
</dbReference>
<evidence type="ECO:0000256" key="2">
    <source>
        <dbReference type="SAM" id="Phobius"/>
    </source>
</evidence>
<keyword evidence="2" id="KW-1133">Transmembrane helix</keyword>
<dbReference type="EMBL" id="CP032568">
    <property type="protein sequence ID" value="AYF76999.1"/>
    <property type="molecule type" value="Genomic_DNA"/>
</dbReference>
<dbReference type="Proteomes" id="UP000267164">
    <property type="component" value="Chromosome"/>
</dbReference>
<evidence type="ECO:0000256" key="1">
    <source>
        <dbReference type="SAM" id="MobiDB-lite"/>
    </source>
</evidence>
<evidence type="ECO:0000313" key="3">
    <source>
        <dbReference type="EMBL" id="AYF76999.1"/>
    </source>
</evidence>
<evidence type="ECO:0008006" key="5">
    <source>
        <dbReference type="Google" id="ProtNLM"/>
    </source>
</evidence>
<feature type="transmembrane region" description="Helical" evidence="2">
    <location>
        <begin position="126"/>
        <end position="143"/>
    </location>
</feature>
<keyword evidence="2" id="KW-0472">Membrane</keyword>
<protein>
    <recommendedName>
        <fullName evidence="5">MFS transporter</fullName>
    </recommendedName>
</protein>
<feature type="transmembrane region" description="Helical" evidence="2">
    <location>
        <begin position="76"/>
        <end position="96"/>
    </location>
</feature>
<reference evidence="3 4" key="1">
    <citation type="submission" date="2018-09" db="EMBL/GenBank/DDBJ databases">
        <title>Nocardia yunnanensis sp. nov., an actinomycete isolated from a soil sample.</title>
        <authorList>
            <person name="Zhang J."/>
        </authorList>
    </citation>
    <scope>NUCLEOTIDE SEQUENCE [LARGE SCALE GENOMIC DNA]</scope>
    <source>
        <strain evidence="3 4">CFHS0054</strain>
    </source>
</reference>
<feature type="transmembrane region" description="Helical" evidence="2">
    <location>
        <begin position="102"/>
        <end position="121"/>
    </location>
</feature>
<dbReference type="AlphaFoldDB" id="A0A386ZK36"/>
<accession>A0A386ZK36</accession>
<dbReference type="OrthoDB" id="9429785at2"/>
<name>A0A386ZK36_9NOCA</name>
<feature type="transmembrane region" description="Helical" evidence="2">
    <location>
        <begin position="377"/>
        <end position="396"/>
    </location>
</feature>
<feature type="transmembrane region" description="Helical" evidence="2">
    <location>
        <begin position="319"/>
        <end position="337"/>
    </location>
</feature>
<feature type="transmembrane region" description="Helical" evidence="2">
    <location>
        <begin position="44"/>
        <end position="64"/>
    </location>
</feature>
<feature type="region of interest" description="Disordered" evidence="1">
    <location>
        <begin position="175"/>
        <end position="201"/>
    </location>
</feature>
<feature type="transmembrane region" description="Helical" evidence="2">
    <location>
        <begin position="265"/>
        <end position="286"/>
    </location>
</feature>
<feature type="transmembrane region" description="Helical" evidence="2">
    <location>
        <begin position="149"/>
        <end position="169"/>
    </location>
</feature>
<feature type="compositionally biased region" description="Low complexity" evidence="1">
    <location>
        <begin position="188"/>
        <end position="201"/>
    </location>
</feature>
<keyword evidence="2" id="KW-0812">Transmembrane</keyword>
<organism evidence="3 4">
    <name type="scientific">Nocardia yunnanensis</name>
    <dbReference type="NCBI Taxonomy" id="2382165"/>
    <lineage>
        <taxon>Bacteria</taxon>
        <taxon>Bacillati</taxon>
        <taxon>Actinomycetota</taxon>
        <taxon>Actinomycetes</taxon>
        <taxon>Mycobacteriales</taxon>
        <taxon>Nocardiaceae</taxon>
        <taxon>Nocardia</taxon>
    </lineage>
</organism>
<proteinExistence type="predicted"/>